<dbReference type="GO" id="GO:0005337">
    <property type="term" value="F:nucleoside transmembrane transporter activity"/>
    <property type="evidence" value="ECO:0007669"/>
    <property type="project" value="InterPro"/>
</dbReference>
<gene>
    <name evidence="11" type="ORF">OZSIB_3753</name>
</gene>
<dbReference type="InterPro" id="IPR002668">
    <property type="entry name" value="CNT_N_dom"/>
</dbReference>
<dbReference type="Proteomes" id="UP000252355">
    <property type="component" value="Unassembled WGS sequence"/>
</dbReference>
<evidence type="ECO:0000256" key="4">
    <source>
        <dbReference type="ARBA" id="ARBA00022692"/>
    </source>
</evidence>
<evidence type="ECO:0000256" key="5">
    <source>
        <dbReference type="ARBA" id="ARBA00022989"/>
    </source>
</evidence>
<feature type="domain" description="Nucleoside transporter/FeoB GTPase Gate" evidence="10">
    <location>
        <begin position="96"/>
        <end position="194"/>
    </location>
</feature>
<dbReference type="AlphaFoldDB" id="A0A367ZB63"/>
<evidence type="ECO:0000313" key="12">
    <source>
        <dbReference type="Proteomes" id="UP000252355"/>
    </source>
</evidence>
<feature type="transmembrane region" description="Helical" evidence="7">
    <location>
        <begin position="89"/>
        <end position="113"/>
    </location>
</feature>
<dbReference type="EMBL" id="QOQW01000039">
    <property type="protein sequence ID" value="RCK75314.1"/>
    <property type="molecule type" value="Genomic_DNA"/>
</dbReference>
<keyword evidence="3" id="KW-1003">Cell membrane</keyword>
<comment type="caution">
    <text evidence="11">The sequence shown here is derived from an EMBL/GenBank/DDBJ whole genome shotgun (WGS) entry which is preliminary data.</text>
</comment>
<feature type="transmembrane region" description="Helical" evidence="7">
    <location>
        <begin position="54"/>
        <end position="77"/>
    </location>
</feature>
<sequence length="430" mass="45443">MEKFISLLGIVIQILICYALSTNRKAINWRLVAMGMGLQLVFAYLIISTSPGKAFFALMNDIIVTILNFTTEGARFVFGNLADAGAAKGIGFCFATQVLPTIIFFSAFMTVLYHLGIMQKIVYAIAVVMQKTMKTSGAESLSAAANIFVGQTEAPLVIKPFVGKMTLSELNCIMVGGMATIAGGVMAAYVGMMKDRFPEIAGHLMAASVMSAPAALVFAKIMVPETEVPETSGGCELKVEKIDQNIIDAAARGASEGMSLAINVAAMLIAFIALIAMGNAAWQLVCRWIAAATALDLSAFDTLEELMGWVNAPLAWIMGIPTKDLLVAGQLLGEKTVLNEFVAYAHLGEIVNGTFLRDGVPVVIDDRTKVILTYACCGFANFGSIGIQLGGIGGLAPHRRGDLANLGIRALIAGTFASYQTANIAGLMVG</sequence>
<dbReference type="InterPro" id="IPR011657">
    <property type="entry name" value="CNT_C_dom"/>
</dbReference>
<evidence type="ECO:0000259" key="9">
    <source>
        <dbReference type="Pfam" id="PF07662"/>
    </source>
</evidence>
<dbReference type="GO" id="GO:0005886">
    <property type="term" value="C:plasma membrane"/>
    <property type="evidence" value="ECO:0007669"/>
    <property type="project" value="UniProtKB-SubCell"/>
</dbReference>
<dbReference type="GO" id="GO:0015293">
    <property type="term" value="F:symporter activity"/>
    <property type="evidence" value="ECO:0007669"/>
    <property type="project" value="TreeGrafter"/>
</dbReference>
<feature type="domain" description="Concentrative nucleoside transporter N-terminal" evidence="8">
    <location>
        <begin position="8"/>
        <end position="81"/>
    </location>
</feature>
<feature type="transmembrane region" description="Helical" evidence="7">
    <location>
        <begin position="170"/>
        <end position="192"/>
    </location>
</feature>
<dbReference type="PANTHER" id="PTHR10590:SF4">
    <property type="entry name" value="SOLUTE CARRIER FAMILY 28 MEMBER 3"/>
    <property type="match status" value="1"/>
</dbReference>
<dbReference type="Pfam" id="PF01773">
    <property type="entry name" value="Nucleos_tra2_N"/>
    <property type="match status" value="1"/>
</dbReference>
<reference evidence="11 12" key="1">
    <citation type="submission" date="2018-05" db="EMBL/GenBank/DDBJ databases">
        <title>A metagenomic window into the 2 km-deep terrestrial subsurface aquifer revealed taxonomically and functionally diverse microbial community comprising novel uncultured bacterial lineages.</title>
        <authorList>
            <person name="Kadnikov V.V."/>
            <person name="Mardanov A.V."/>
            <person name="Beletsky A.V."/>
            <person name="Banks D."/>
            <person name="Pimenov N.V."/>
            <person name="Frank Y.A."/>
            <person name="Karnachuk O.V."/>
            <person name="Ravin N.V."/>
        </authorList>
    </citation>
    <scope>NUCLEOTIDE SEQUENCE [LARGE SCALE GENOMIC DNA]</scope>
    <source>
        <strain evidence="11">BY5</strain>
    </source>
</reference>
<keyword evidence="5 7" id="KW-1133">Transmembrane helix</keyword>
<feature type="transmembrane region" description="Helical" evidence="7">
    <location>
        <begin position="29"/>
        <end position="47"/>
    </location>
</feature>
<feature type="transmembrane region" description="Helical" evidence="7">
    <location>
        <begin position="204"/>
        <end position="223"/>
    </location>
</feature>
<evidence type="ECO:0000256" key="2">
    <source>
        <dbReference type="ARBA" id="ARBA00009033"/>
    </source>
</evidence>
<evidence type="ECO:0000256" key="1">
    <source>
        <dbReference type="ARBA" id="ARBA00004651"/>
    </source>
</evidence>
<evidence type="ECO:0000313" key="11">
    <source>
        <dbReference type="EMBL" id="RCK75314.1"/>
    </source>
</evidence>
<name>A0A367ZB63_9BACT</name>
<comment type="subcellular location">
    <subcellularLocation>
        <location evidence="1">Cell membrane</location>
        <topology evidence="1">Multi-pass membrane protein</topology>
    </subcellularLocation>
</comment>
<proteinExistence type="inferred from homology"/>
<accession>A0A367ZB63</accession>
<dbReference type="Pfam" id="PF07670">
    <property type="entry name" value="Gate"/>
    <property type="match status" value="1"/>
</dbReference>
<organism evidence="11 12">
    <name type="scientific">Candidatus Ozemobacter sibiricus</name>
    <dbReference type="NCBI Taxonomy" id="2268124"/>
    <lineage>
        <taxon>Bacteria</taxon>
        <taxon>Candidatus Ozemobacteria</taxon>
        <taxon>Candidatus Ozemobacterales</taxon>
        <taxon>Candidatus Ozemobacteraceae</taxon>
        <taxon>Candidatus Ozemobacter</taxon>
    </lineage>
</organism>
<dbReference type="Pfam" id="PF07662">
    <property type="entry name" value="Nucleos_tra2_C"/>
    <property type="match status" value="1"/>
</dbReference>
<feature type="transmembrane region" description="Helical" evidence="7">
    <location>
        <begin position="260"/>
        <end position="282"/>
    </location>
</feature>
<comment type="similarity">
    <text evidence="2">Belongs to the concentrative nucleoside transporter (CNT) (TC 2.A.41) family.</text>
</comment>
<evidence type="ECO:0000256" key="7">
    <source>
        <dbReference type="SAM" id="Phobius"/>
    </source>
</evidence>
<keyword evidence="4 7" id="KW-0812">Transmembrane</keyword>
<keyword evidence="6 7" id="KW-0472">Membrane</keyword>
<dbReference type="InterPro" id="IPR011642">
    <property type="entry name" value="Gate_dom"/>
</dbReference>
<dbReference type="InterPro" id="IPR008276">
    <property type="entry name" value="C_nuclsd_transpt"/>
</dbReference>
<protein>
    <submittedName>
        <fullName evidence="11">Nucleoside permease NupC</fullName>
    </submittedName>
</protein>
<evidence type="ECO:0000259" key="8">
    <source>
        <dbReference type="Pfam" id="PF01773"/>
    </source>
</evidence>
<evidence type="ECO:0000256" key="6">
    <source>
        <dbReference type="ARBA" id="ARBA00023136"/>
    </source>
</evidence>
<evidence type="ECO:0000256" key="3">
    <source>
        <dbReference type="ARBA" id="ARBA00022475"/>
    </source>
</evidence>
<evidence type="ECO:0000259" key="10">
    <source>
        <dbReference type="Pfam" id="PF07670"/>
    </source>
</evidence>
<feature type="domain" description="Concentrative nucleoside transporter C-terminal" evidence="9">
    <location>
        <begin position="203"/>
        <end position="426"/>
    </location>
</feature>
<dbReference type="PANTHER" id="PTHR10590">
    <property type="entry name" value="SODIUM/NUCLEOSIDE COTRANSPORTER"/>
    <property type="match status" value="1"/>
</dbReference>